<dbReference type="InterPro" id="IPR036396">
    <property type="entry name" value="Cyt_P450_sf"/>
</dbReference>
<dbReference type="Gene3D" id="1.10.630.10">
    <property type="entry name" value="Cytochrome P450"/>
    <property type="match status" value="1"/>
</dbReference>
<evidence type="ECO:0000313" key="7">
    <source>
        <dbReference type="EMBL" id="OJD09973.1"/>
    </source>
</evidence>
<evidence type="ECO:0000256" key="4">
    <source>
        <dbReference type="ARBA" id="ARBA00023004"/>
    </source>
</evidence>
<evidence type="ECO:0000256" key="5">
    <source>
        <dbReference type="PIRSR" id="PIRSR602401-1"/>
    </source>
</evidence>
<keyword evidence="3 6" id="KW-0560">Oxidoreductase</keyword>
<reference evidence="7 8" key="1">
    <citation type="submission" date="2015-07" db="EMBL/GenBank/DDBJ databases">
        <title>Emmonsia species relationships and genome sequence.</title>
        <authorList>
            <consortium name="The Broad Institute Genomics Platform"/>
            <person name="Cuomo C.A."/>
            <person name="Munoz J.F."/>
            <person name="Imamovic A."/>
            <person name="Priest M.E."/>
            <person name="Young S."/>
            <person name="Clay O.K."/>
            <person name="McEwen J.G."/>
        </authorList>
    </citation>
    <scope>NUCLEOTIDE SEQUENCE [LARGE SCALE GENOMIC DNA]</scope>
    <source>
        <strain evidence="7 8">UAMH 9510</strain>
    </source>
</reference>
<evidence type="ECO:0000256" key="1">
    <source>
        <dbReference type="ARBA" id="ARBA00010617"/>
    </source>
</evidence>
<name>A0A1J9Q477_9EURO</name>
<keyword evidence="6" id="KW-0503">Monooxygenase</keyword>
<dbReference type="Pfam" id="PF00067">
    <property type="entry name" value="p450"/>
    <property type="match status" value="1"/>
</dbReference>
<dbReference type="Proteomes" id="UP000182235">
    <property type="component" value="Unassembled WGS sequence"/>
</dbReference>
<dbReference type="PANTHER" id="PTHR24300:SF375">
    <property type="entry name" value="CYTOCHROME P450 FAMILY"/>
    <property type="match status" value="1"/>
</dbReference>
<keyword evidence="4 5" id="KW-0408">Iron</keyword>
<dbReference type="InterPro" id="IPR017972">
    <property type="entry name" value="Cyt_P450_CS"/>
</dbReference>
<evidence type="ECO:0000256" key="6">
    <source>
        <dbReference type="RuleBase" id="RU000461"/>
    </source>
</evidence>
<keyword evidence="8" id="KW-1185">Reference proteome</keyword>
<dbReference type="STRING" id="1447872.A0A1J9Q477"/>
<dbReference type="GO" id="GO:0005506">
    <property type="term" value="F:iron ion binding"/>
    <property type="evidence" value="ECO:0007669"/>
    <property type="project" value="InterPro"/>
</dbReference>
<evidence type="ECO:0000256" key="2">
    <source>
        <dbReference type="ARBA" id="ARBA00022723"/>
    </source>
</evidence>
<dbReference type="OrthoDB" id="3945418at2759"/>
<gene>
    <name evidence="7" type="ORF">AJ78_08826</name>
</gene>
<comment type="caution">
    <text evidence="7">The sequence shown here is derived from an EMBL/GenBank/DDBJ whole genome shotgun (WGS) entry which is preliminary data.</text>
</comment>
<dbReference type="InterPro" id="IPR001128">
    <property type="entry name" value="Cyt_P450"/>
</dbReference>
<keyword evidence="2 5" id="KW-0479">Metal-binding</keyword>
<accession>A0A1J9Q477</accession>
<dbReference type="EMBL" id="LGRN01001004">
    <property type="protein sequence ID" value="OJD09973.1"/>
    <property type="molecule type" value="Genomic_DNA"/>
</dbReference>
<dbReference type="SUPFAM" id="SSF48264">
    <property type="entry name" value="Cytochrome P450"/>
    <property type="match status" value="1"/>
</dbReference>
<protein>
    <recommendedName>
        <fullName evidence="9">Cytochrome P450</fullName>
    </recommendedName>
</protein>
<dbReference type="AlphaFoldDB" id="A0A1J9Q477"/>
<dbReference type="VEuPathDB" id="FungiDB:AJ78_08826"/>
<evidence type="ECO:0008006" key="9">
    <source>
        <dbReference type="Google" id="ProtNLM"/>
    </source>
</evidence>
<feature type="binding site" description="axial binding residue" evidence="5">
    <location>
        <position position="37"/>
    </location>
    <ligand>
        <name>heme</name>
        <dbReference type="ChEBI" id="CHEBI:30413"/>
    </ligand>
    <ligandPart>
        <name>Fe</name>
        <dbReference type="ChEBI" id="CHEBI:18248"/>
    </ligandPart>
</feature>
<dbReference type="PROSITE" id="PS00086">
    <property type="entry name" value="CYTOCHROME_P450"/>
    <property type="match status" value="1"/>
</dbReference>
<dbReference type="GO" id="GO:0005737">
    <property type="term" value="C:cytoplasm"/>
    <property type="evidence" value="ECO:0007669"/>
    <property type="project" value="TreeGrafter"/>
</dbReference>
<evidence type="ECO:0000313" key="8">
    <source>
        <dbReference type="Proteomes" id="UP000182235"/>
    </source>
</evidence>
<comment type="cofactor">
    <cofactor evidence="5">
        <name>heme</name>
        <dbReference type="ChEBI" id="CHEBI:30413"/>
    </cofactor>
</comment>
<dbReference type="PANTHER" id="PTHR24300">
    <property type="entry name" value="CYTOCHROME P450 508A4-RELATED"/>
    <property type="match status" value="1"/>
</dbReference>
<dbReference type="GO" id="GO:0020037">
    <property type="term" value="F:heme binding"/>
    <property type="evidence" value="ECO:0007669"/>
    <property type="project" value="InterPro"/>
</dbReference>
<comment type="similarity">
    <text evidence="1 6">Belongs to the cytochrome P450 family.</text>
</comment>
<keyword evidence="5 6" id="KW-0349">Heme</keyword>
<dbReference type="GO" id="GO:0006805">
    <property type="term" value="P:xenobiotic metabolic process"/>
    <property type="evidence" value="ECO:0007669"/>
    <property type="project" value="TreeGrafter"/>
</dbReference>
<dbReference type="GO" id="GO:0006082">
    <property type="term" value="P:organic acid metabolic process"/>
    <property type="evidence" value="ECO:0007669"/>
    <property type="project" value="TreeGrafter"/>
</dbReference>
<organism evidence="7 8">
    <name type="scientific">Emergomyces pasteurianus Ep9510</name>
    <dbReference type="NCBI Taxonomy" id="1447872"/>
    <lineage>
        <taxon>Eukaryota</taxon>
        <taxon>Fungi</taxon>
        <taxon>Dikarya</taxon>
        <taxon>Ascomycota</taxon>
        <taxon>Pezizomycotina</taxon>
        <taxon>Eurotiomycetes</taxon>
        <taxon>Eurotiomycetidae</taxon>
        <taxon>Onygenales</taxon>
        <taxon>Ajellomycetaceae</taxon>
        <taxon>Emergomyces</taxon>
    </lineage>
</organism>
<evidence type="ECO:0000256" key="3">
    <source>
        <dbReference type="ARBA" id="ARBA00023002"/>
    </source>
</evidence>
<dbReference type="InterPro" id="IPR050182">
    <property type="entry name" value="Cytochrome_P450_fam2"/>
</dbReference>
<proteinExistence type="inferred from homology"/>
<dbReference type="InterPro" id="IPR002401">
    <property type="entry name" value="Cyt_P450_E_grp-I"/>
</dbReference>
<sequence length="89" mass="10215">MKPSIQNPTAFKSERWLEHNKRLERYLVPFSGGPRSCLGNNLARAELFSILVFVFQQFGERDIDVNHDFILAAQARDSLGILVRVRKAN</sequence>
<dbReference type="GO" id="GO:0016712">
    <property type="term" value="F:oxidoreductase activity, acting on paired donors, with incorporation or reduction of molecular oxygen, reduced flavin or flavoprotein as one donor, and incorporation of one atom of oxygen"/>
    <property type="evidence" value="ECO:0007669"/>
    <property type="project" value="TreeGrafter"/>
</dbReference>
<dbReference type="PRINTS" id="PR00463">
    <property type="entry name" value="EP450I"/>
</dbReference>